<organism evidence="3 4">
    <name type="scientific">Cercophora samala</name>
    <dbReference type="NCBI Taxonomy" id="330535"/>
    <lineage>
        <taxon>Eukaryota</taxon>
        <taxon>Fungi</taxon>
        <taxon>Dikarya</taxon>
        <taxon>Ascomycota</taxon>
        <taxon>Pezizomycotina</taxon>
        <taxon>Sordariomycetes</taxon>
        <taxon>Sordariomycetidae</taxon>
        <taxon>Sordariales</taxon>
        <taxon>Lasiosphaeriaceae</taxon>
        <taxon>Cercophora</taxon>
    </lineage>
</organism>
<accession>A0AA39ZJ53</accession>
<name>A0AA39ZJ53_9PEZI</name>
<feature type="compositionally biased region" description="Basic and acidic residues" evidence="1">
    <location>
        <begin position="128"/>
        <end position="142"/>
    </location>
</feature>
<comment type="caution">
    <text evidence="3">The sequence shown here is derived from an EMBL/GenBank/DDBJ whole genome shotgun (WGS) entry which is preliminary data.</text>
</comment>
<evidence type="ECO:0000256" key="2">
    <source>
        <dbReference type="SAM" id="Phobius"/>
    </source>
</evidence>
<evidence type="ECO:0000313" key="3">
    <source>
        <dbReference type="EMBL" id="KAK0671990.1"/>
    </source>
</evidence>
<dbReference type="AlphaFoldDB" id="A0AA39ZJ53"/>
<keyword evidence="2" id="KW-0472">Membrane</keyword>
<evidence type="ECO:0000313" key="4">
    <source>
        <dbReference type="Proteomes" id="UP001174997"/>
    </source>
</evidence>
<proteinExistence type="predicted"/>
<evidence type="ECO:0000256" key="1">
    <source>
        <dbReference type="SAM" id="MobiDB-lite"/>
    </source>
</evidence>
<feature type="region of interest" description="Disordered" evidence="1">
    <location>
        <begin position="99"/>
        <end position="156"/>
    </location>
</feature>
<keyword evidence="2" id="KW-0812">Transmembrane</keyword>
<keyword evidence="2" id="KW-1133">Transmembrane helix</keyword>
<feature type="compositionally biased region" description="Polar residues" evidence="1">
    <location>
        <begin position="1"/>
        <end position="12"/>
    </location>
</feature>
<feature type="region of interest" description="Disordered" evidence="1">
    <location>
        <begin position="1"/>
        <end position="38"/>
    </location>
</feature>
<feature type="transmembrane region" description="Helical" evidence="2">
    <location>
        <begin position="49"/>
        <end position="73"/>
    </location>
</feature>
<sequence>MAPHPQTDNSPFPLTPTEDDVAGHGSPDDGSLAGASGTSSGGITISRGALVAIIVVVVVVALAGIASSVLFYVAKKREWTVKETIRRSARKVVTALTPRRSEFPRSVKEGRGGGRVKLDDVPPTPRLTPERLEDLEKGLEAKKKGKKGSKLTLSRK</sequence>
<feature type="compositionally biased region" description="Basic and acidic residues" evidence="1">
    <location>
        <begin position="99"/>
        <end position="120"/>
    </location>
</feature>
<dbReference type="EMBL" id="JAULSY010000016">
    <property type="protein sequence ID" value="KAK0671990.1"/>
    <property type="molecule type" value="Genomic_DNA"/>
</dbReference>
<protein>
    <submittedName>
        <fullName evidence="3">Uncharacterized protein</fullName>
    </submittedName>
</protein>
<feature type="compositionally biased region" description="Basic residues" evidence="1">
    <location>
        <begin position="143"/>
        <end position="156"/>
    </location>
</feature>
<keyword evidence="4" id="KW-1185">Reference proteome</keyword>
<dbReference type="Proteomes" id="UP001174997">
    <property type="component" value="Unassembled WGS sequence"/>
</dbReference>
<reference evidence="3" key="1">
    <citation type="submission" date="2023-06" db="EMBL/GenBank/DDBJ databases">
        <title>Genome-scale phylogeny and comparative genomics of the fungal order Sordariales.</title>
        <authorList>
            <consortium name="Lawrence Berkeley National Laboratory"/>
            <person name="Hensen N."/>
            <person name="Bonometti L."/>
            <person name="Westerberg I."/>
            <person name="Brannstrom I.O."/>
            <person name="Guillou S."/>
            <person name="Cros-Aarteil S."/>
            <person name="Calhoun S."/>
            <person name="Haridas S."/>
            <person name="Kuo A."/>
            <person name="Mondo S."/>
            <person name="Pangilinan J."/>
            <person name="Riley R."/>
            <person name="Labutti K."/>
            <person name="Andreopoulos B."/>
            <person name="Lipzen A."/>
            <person name="Chen C."/>
            <person name="Yanf M."/>
            <person name="Daum C."/>
            <person name="Ng V."/>
            <person name="Clum A."/>
            <person name="Steindorff A."/>
            <person name="Ohm R."/>
            <person name="Martin F."/>
            <person name="Silar P."/>
            <person name="Natvig D."/>
            <person name="Lalanne C."/>
            <person name="Gautier V."/>
            <person name="Ament-Velasquez S.L."/>
            <person name="Kruys A."/>
            <person name="Hutchinson M.I."/>
            <person name="Powell A.J."/>
            <person name="Barry K."/>
            <person name="Miller A.N."/>
            <person name="Grigoriev I.V."/>
            <person name="Debuchy R."/>
            <person name="Gladieux P."/>
            <person name="Thoren M.H."/>
            <person name="Johannesson H."/>
        </authorList>
    </citation>
    <scope>NUCLEOTIDE SEQUENCE</scope>
    <source>
        <strain evidence="3">CBS 307.81</strain>
    </source>
</reference>
<gene>
    <name evidence="3" type="ORF">QBC41DRAFT_314437</name>
</gene>